<sequence length="101" mass="11442">MVFRPATSVVGMKSLDLSFNRRYPHLLFPMSSGQCNFQSVGRKSLRVTSPFVAFSMATALIEETDLWPLAIWEMNAGATFKDSASALADPRLFWIYVLRFM</sequence>
<gene>
    <name evidence="1" type="ORF">UFOVP14_51</name>
</gene>
<organism evidence="1">
    <name type="scientific">uncultured Caudovirales phage</name>
    <dbReference type="NCBI Taxonomy" id="2100421"/>
    <lineage>
        <taxon>Viruses</taxon>
        <taxon>Duplodnaviria</taxon>
        <taxon>Heunggongvirae</taxon>
        <taxon>Uroviricota</taxon>
        <taxon>Caudoviricetes</taxon>
        <taxon>Peduoviridae</taxon>
        <taxon>Maltschvirus</taxon>
        <taxon>Maltschvirus maltsch</taxon>
    </lineage>
</organism>
<reference evidence="1" key="1">
    <citation type="submission" date="2020-04" db="EMBL/GenBank/DDBJ databases">
        <authorList>
            <person name="Chiriac C."/>
            <person name="Salcher M."/>
            <person name="Ghai R."/>
            <person name="Kavagutti S V."/>
        </authorList>
    </citation>
    <scope>NUCLEOTIDE SEQUENCE</scope>
</reference>
<protein>
    <submittedName>
        <fullName evidence="1">Uncharacterized protein</fullName>
    </submittedName>
</protein>
<dbReference type="EMBL" id="LR796151">
    <property type="protein sequence ID" value="CAB4121628.1"/>
    <property type="molecule type" value="Genomic_DNA"/>
</dbReference>
<accession>A0A6J5KHU7</accession>
<evidence type="ECO:0000313" key="1">
    <source>
        <dbReference type="EMBL" id="CAB4121628.1"/>
    </source>
</evidence>
<proteinExistence type="predicted"/>
<name>A0A6J5KHU7_9CAUD</name>